<dbReference type="RefSeq" id="WP_046527223.1">
    <property type="nucleotide sequence ID" value="NZ_JACJIG010000003.1"/>
</dbReference>
<gene>
    <name evidence="2" type="ORF">HNP39_002264</name>
</gene>
<accession>A0ABR6B312</accession>
<evidence type="ECO:0000313" key="3">
    <source>
        <dbReference type="Proteomes" id="UP000517315"/>
    </source>
</evidence>
<evidence type="ECO:0000256" key="1">
    <source>
        <dbReference type="SAM" id="SignalP"/>
    </source>
</evidence>
<feature type="chain" id="PRO_5045202704" evidence="1">
    <location>
        <begin position="28"/>
        <end position="171"/>
    </location>
</feature>
<comment type="caution">
    <text evidence="2">The sequence shown here is derived from an EMBL/GenBank/DDBJ whole genome shotgun (WGS) entry which is preliminary data.</text>
</comment>
<protein>
    <submittedName>
        <fullName evidence="2">Uncharacterized protein</fullName>
    </submittedName>
</protein>
<keyword evidence="1" id="KW-0732">Signal</keyword>
<sequence>MKIFRSLFLVSLSLVLMLSVSSTPLLAQQNEVISKNQINYEPSLYVTNENLLNNELEARAKWDGQFSSNYTIPSYVVASAATYGMFHITRYLTATLQLGPAAAAAFAGMVSGYVSAKGEIKLKAVQKYRWLKKYTKAEYQATTKIYVNGKYKTTTTKKWISEVDTNIDRVK</sequence>
<proteinExistence type="predicted"/>
<keyword evidence="3" id="KW-1185">Reference proteome</keyword>
<dbReference type="Proteomes" id="UP000517315">
    <property type="component" value="Unassembled WGS sequence"/>
</dbReference>
<organism evidence="2 3">
    <name type="scientific">Bacillus aerius</name>
    <dbReference type="NCBI Taxonomy" id="293388"/>
    <lineage>
        <taxon>Bacteria</taxon>
        <taxon>Bacillati</taxon>
        <taxon>Bacillota</taxon>
        <taxon>Bacilli</taxon>
        <taxon>Bacillales</taxon>
        <taxon>Bacillaceae</taxon>
        <taxon>Bacillus</taxon>
    </lineage>
</organism>
<name>A0ABR6B312_9BACI</name>
<dbReference type="EMBL" id="JACJIG010000003">
    <property type="protein sequence ID" value="MBA8918523.1"/>
    <property type="molecule type" value="Genomic_DNA"/>
</dbReference>
<evidence type="ECO:0000313" key="2">
    <source>
        <dbReference type="EMBL" id="MBA8918523.1"/>
    </source>
</evidence>
<reference evidence="2 3" key="1">
    <citation type="submission" date="2020-08" db="EMBL/GenBank/DDBJ databases">
        <title>Functional genomics of gut bacteria from endangered species of beetles.</title>
        <authorList>
            <person name="Carlos-Shanley C."/>
        </authorList>
    </citation>
    <scope>NUCLEOTIDE SEQUENCE [LARGE SCALE GENOMIC DNA]</scope>
    <source>
        <strain evidence="2 3">S00152</strain>
    </source>
</reference>
<feature type="signal peptide" evidence="1">
    <location>
        <begin position="1"/>
        <end position="27"/>
    </location>
</feature>